<name>A0A1E3NMJ0_9ASCO</name>
<dbReference type="InterPro" id="IPR018946">
    <property type="entry name" value="PhoD-like_MPP"/>
</dbReference>
<dbReference type="EMBL" id="KV454002">
    <property type="protein sequence ID" value="ODQ47349.1"/>
    <property type="molecule type" value="Genomic_DNA"/>
</dbReference>
<dbReference type="Proteomes" id="UP000094455">
    <property type="component" value="Unassembled WGS sequence"/>
</dbReference>
<dbReference type="PANTHER" id="PTHR46689:SF1">
    <property type="entry name" value="PHOD-LIKE PHOSPHATASE DOMAIN-CONTAINING PROTEIN"/>
    <property type="match status" value="1"/>
</dbReference>
<keyword evidence="4" id="KW-1185">Reference proteome</keyword>
<protein>
    <recommendedName>
        <fullName evidence="2">PhoD-like phosphatase domain-containing protein</fullName>
    </recommendedName>
</protein>
<dbReference type="InterPro" id="IPR038607">
    <property type="entry name" value="PhoD-like_sf"/>
</dbReference>
<accession>A0A1E3NMJ0</accession>
<dbReference type="RefSeq" id="XP_019018462.1">
    <property type="nucleotide sequence ID" value="XM_019163921.1"/>
</dbReference>
<dbReference type="GO" id="GO:0005886">
    <property type="term" value="C:plasma membrane"/>
    <property type="evidence" value="ECO:0007669"/>
    <property type="project" value="EnsemblFungi"/>
</dbReference>
<reference evidence="3 4" key="1">
    <citation type="journal article" date="2016" name="Proc. Natl. Acad. Sci. U.S.A.">
        <title>Comparative genomics of biotechnologically important yeasts.</title>
        <authorList>
            <person name="Riley R."/>
            <person name="Haridas S."/>
            <person name="Wolfe K.H."/>
            <person name="Lopes M.R."/>
            <person name="Hittinger C.T."/>
            <person name="Goeker M."/>
            <person name="Salamov A.A."/>
            <person name="Wisecaver J.H."/>
            <person name="Long T.M."/>
            <person name="Calvey C.H."/>
            <person name="Aerts A.L."/>
            <person name="Barry K.W."/>
            <person name="Choi C."/>
            <person name="Clum A."/>
            <person name="Coughlan A.Y."/>
            <person name="Deshpande S."/>
            <person name="Douglass A.P."/>
            <person name="Hanson S.J."/>
            <person name="Klenk H.-P."/>
            <person name="LaButti K.M."/>
            <person name="Lapidus A."/>
            <person name="Lindquist E.A."/>
            <person name="Lipzen A.M."/>
            <person name="Meier-Kolthoff J.P."/>
            <person name="Ohm R.A."/>
            <person name="Otillar R.P."/>
            <person name="Pangilinan J.L."/>
            <person name="Peng Y."/>
            <person name="Rokas A."/>
            <person name="Rosa C.A."/>
            <person name="Scheuner C."/>
            <person name="Sibirny A.A."/>
            <person name="Slot J.C."/>
            <person name="Stielow J.B."/>
            <person name="Sun H."/>
            <person name="Kurtzman C.P."/>
            <person name="Blackwell M."/>
            <person name="Grigoriev I.V."/>
            <person name="Jeffries T.W."/>
        </authorList>
    </citation>
    <scope>NUCLEOTIDE SEQUENCE [LARGE SCALE GENOMIC DNA]</scope>
    <source>
        <strain evidence="3 4">NRRL Y-2026</strain>
    </source>
</reference>
<gene>
    <name evidence="3" type="ORF">PICMEDRAFT_71429</name>
</gene>
<evidence type="ECO:0000313" key="3">
    <source>
        <dbReference type="EMBL" id="ODQ47349.1"/>
    </source>
</evidence>
<dbReference type="Gene3D" id="3.60.21.70">
    <property type="entry name" value="PhoD-like phosphatase"/>
    <property type="match status" value="1"/>
</dbReference>
<feature type="domain" description="PhoD-like phosphatase" evidence="2">
    <location>
        <begin position="183"/>
        <end position="454"/>
    </location>
</feature>
<sequence>MTTAEPAVPAKETATGPGAAAGVETDAQGSWFAPLPVHEYLQDVRNAVPDKIPEENPCPPDYALGELSVACGPAVRFLGTHENNSDSYRGSVLLVVRDYAGAEGTAPGIEFRLGPAHESDGPVGGGEFLKVAATATELIHQEQQFSFFRYSFTFELTQYEQRVRYSFDGLSRPHFQFFLPTAAQSMNVMSFSCNGFSLGTDTATFKGSLWLDVLRKHNRPNFHYHVMIGGGDQIYADGIKNISHEFNAWLKHKHIHSADKLTPKLEASFDDYYLNRYIEWFGKGYWAGTAGRTIQTALPIALAAIPQVNIYDDHDIIDGFGSYTDVTMRQAIFQGVGQHAFRYYMLFQHHTPYRESPKNEPSWIMGKAPGPYITEPSRSVYTRLGASIGFLGLDCRTERTKHQIVTQSTYDLAFKRVEQEILDSKHAGKPIKHLYVLLGVPICYPRMVFLERLIDSPLFYPIILLARKGIIAHSLVNEFDGQVELLDDMNDHWCSHTHKKERNKLMKKMIDFGKAYDVRITILSGDVHLCCASRFRGTSEISQANPRNDPSFITNLISSAIVNAPPPDGMAKFLSMRARKHRFQKGVVEDMIPLFSVEPGSGKHRSHELFMNKRNYSDLIPVANIPTDLLLQRYGDTATDKFYVPGVVGDKITFSNKTDNIAAASKTNGPIGYPLDPDGVVATLRVEADMTDVNSETGAYELLVPSLEVKK</sequence>
<feature type="domain" description="PhoD-like phosphatase" evidence="2">
    <location>
        <begin position="468"/>
        <end position="622"/>
    </location>
</feature>
<dbReference type="PANTHER" id="PTHR46689">
    <property type="entry name" value="MEMBRANE PROTEIN, PUTATIVE-RELATED"/>
    <property type="match status" value="1"/>
</dbReference>
<feature type="region of interest" description="Disordered" evidence="1">
    <location>
        <begin position="1"/>
        <end position="23"/>
    </location>
</feature>
<dbReference type="InterPro" id="IPR043904">
    <property type="entry name" value="PhoD_2-like"/>
</dbReference>
<organism evidence="3 4">
    <name type="scientific">Pichia membranifaciens NRRL Y-2026</name>
    <dbReference type="NCBI Taxonomy" id="763406"/>
    <lineage>
        <taxon>Eukaryota</taxon>
        <taxon>Fungi</taxon>
        <taxon>Dikarya</taxon>
        <taxon>Ascomycota</taxon>
        <taxon>Saccharomycotina</taxon>
        <taxon>Pichiomycetes</taxon>
        <taxon>Pichiales</taxon>
        <taxon>Pichiaceae</taxon>
        <taxon>Pichia</taxon>
    </lineage>
</organism>
<dbReference type="Pfam" id="PF19050">
    <property type="entry name" value="PhoD_2"/>
    <property type="match status" value="2"/>
</dbReference>
<dbReference type="OrthoDB" id="2419400at2759"/>
<evidence type="ECO:0000256" key="1">
    <source>
        <dbReference type="SAM" id="MobiDB-lite"/>
    </source>
</evidence>
<dbReference type="STRING" id="763406.A0A1E3NMJ0"/>
<evidence type="ECO:0000259" key="2">
    <source>
        <dbReference type="Pfam" id="PF19050"/>
    </source>
</evidence>
<dbReference type="GeneID" id="30180608"/>
<proteinExistence type="predicted"/>
<dbReference type="CDD" id="cd07389">
    <property type="entry name" value="MPP_PhoD"/>
    <property type="match status" value="1"/>
</dbReference>
<evidence type="ECO:0000313" key="4">
    <source>
        <dbReference type="Proteomes" id="UP000094455"/>
    </source>
</evidence>
<dbReference type="AlphaFoldDB" id="A0A1E3NMJ0"/>